<dbReference type="GO" id="GO:0043709">
    <property type="term" value="P:cell adhesion involved in single-species biofilm formation"/>
    <property type="evidence" value="ECO:0007669"/>
    <property type="project" value="TreeGrafter"/>
</dbReference>
<keyword evidence="1" id="KW-0175">Coiled coil</keyword>
<dbReference type="AlphaFoldDB" id="A0A832H163"/>
<dbReference type="GO" id="GO:1902201">
    <property type="term" value="P:negative regulation of bacterial-type flagellum-dependent cell motility"/>
    <property type="evidence" value="ECO:0007669"/>
    <property type="project" value="TreeGrafter"/>
</dbReference>
<comment type="caution">
    <text evidence="5">The sequence shown here is derived from an EMBL/GenBank/DDBJ whole genome shotgun (WGS) entry which is preliminary data.</text>
</comment>
<dbReference type="SMART" id="SM00267">
    <property type="entry name" value="GGDEF"/>
    <property type="match status" value="1"/>
</dbReference>
<evidence type="ECO:0000313" key="5">
    <source>
        <dbReference type="EMBL" id="HGW93129.1"/>
    </source>
</evidence>
<sequence length="327" mass="37218">MAELARIKEQLQQEIREREQAEIKLRDSQEQLRLITDSVPAGIAYVDAERRYRFVNKTYELRFNLSREAILGKYVWEIIGQETYNNVKSTIDQVLQGDQKSIEFDITYHTGHTSYISCTLSPAFDASNTVIGYYLVFFDITERKRLEDSLKVANDQLEQLVTFDGLTHIANRRKFDDYLMHEWQRLERSQAVLSLILFDVDFFKHYNDCYGHQAGDACLIQIAQAAQDVVNRPADLVARYGGEEFAVILPNTDQQGALVVAENIQHAIRALAIPHERSQVGAIVSISLGIASTVPTPDTLPDILITLADRALYTAKQQGRDRYSVSI</sequence>
<dbReference type="CDD" id="cd00130">
    <property type="entry name" value="PAS"/>
    <property type="match status" value="1"/>
</dbReference>
<reference evidence="5" key="1">
    <citation type="journal article" date="2020" name="mSystems">
        <title>Genome- and Community-Level Interaction Insights into Carbon Utilization and Element Cycling Functions of Hydrothermarchaeota in Hydrothermal Sediment.</title>
        <authorList>
            <person name="Zhou Z."/>
            <person name="Liu Y."/>
            <person name="Xu W."/>
            <person name="Pan J."/>
            <person name="Luo Z.H."/>
            <person name="Li M."/>
        </authorList>
    </citation>
    <scope>NUCLEOTIDE SEQUENCE [LARGE SCALE GENOMIC DNA]</scope>
    <source>
        <strain evidence="5">SpSt-402</strain>
    </source>
</reference>
<dbReference type="GO" id="GO:0005886">
    <property type="term" value="C:plasma membrane"/>
    <property type="evidence" value="ECO:0007669"/>
    <property type="project" value="TreeGrafter"/>
</dbReference>
<evidence type="ECO:0000259" key="3">
    <source>
        <dbReference type="PROSITE" id="PS50113"/>
    </source>
</evidence>
<evidence type="ECO:0000256" key="1">
    <source>
        <dbReference type="SAM" id="Coils"/>
    </source>
</evidence>
<dbReference type="InterPro" id="IPR000014">
    <property type="entry name" value="PAS"/>
</dbReference>
<dbReference type="Pfam" id="PF00990">
    <property type="entry name" value="GGDEF"/>
    <property type="match status" value="1"/>
</dbReference>
<dbReference type="InterPro" id="IPR043128">
    <property type="entry name" value="Rev_trsase/Diguanyl_cyclase"/>
</dbReference>
<dbReference type="GO" id="GO:0052621">
    <property type="term" value="F:diguanylate cyclase activity"/>
    <property type="evidence" value="ECO:0007669"/>
    <property type="project" value="TreeGrafter"/>
</dbReference>
<dbReference type="PANTHER" id="PTHR45138:SF9">
    <property type="entry name" value="DIGUANYLATE CYCLASE DGCM-RELATED"/>
    <property type="match status" value="1"/>
</dbReference>
<dbReference type="InterPro" id="IPR013656">
    <property type="entry name" value="PAS_4"/>
</dbReference>
<dbReference type="InterPro" id="IPR000160">
    <property type="entry name" value="GGDEF_dom"/>
</dbReference>
<dbReference type="SUPFAM" id="SSF55785">
    <property type="entry name" value="PYP-like sensor domain (PAS domain)"/>
    <property type="match status" value="1"/>
</dbReference>
<gene>
    <name evidence="5" type="ORF">ENR47_02420</name>
</gene>
<dbReference type="NCBIfam" id="TIGR00229">
    <property type="entry name" value="sensory_box"/>
    <property type="match status" value="1"/>
</dbReference>
<dbReference type="FunFam" id="3.30.70.270:FF:000001">
    <property type="entry name" value="Diguanylate cyclase domain protein"/>
    <property type="match status" value="1"/>
</dbReference>
<dbReference type="PROSITE" id="PS50887">
    <property type="entry name" value="GGDEF"/>
    <property type="match status" value="1"/>
</dbReference>
<dbReference type="NCBIfam" id="TIGR00254">
    <property type="entry name" value="GGDEF"/>
    <property type="match status" value="1"/>
</dbReference>
<dbReference type="InterPro" id="IPR029787">
    <property type="entry name" value="Nucleotide_cyclase"/>
</dbReference>
<dbReference type="InterPro" id="IPR050469">
    <property type="entry name" value="Diguanylate_Cyclase"/>
</dbReference>
<dbReference type="InterPro" id="IPR000700">
    <property type="entry name" value="PAS-assoc_C"/>
</dbReference>
<feature type="domain" description="GGDEF" evidence="4">
    <location>
        <begin position="191"/>
        <end position="327"/>
    </location>
</feature>
<dbReference type="PROSITE" id="PS50113">
    <property type="entry name" value="PAC"/>
    <property type="match status" value="1"/>
</dbReference>
<proteinExistence type="predicted"/>
<protein>
    <submittedName>
        <fullName evidence="5">Diguanylate cyclase</fullName>
    </submittedName>
</protein>
<dbReference type="PANTHER" id="PTHR45138">
    <property type="entry name" value="REGULATORY COMPONENTS OF SENSORY TRANSDUCTION SYSTEM"/>
    <property type="match status" value="1"/>
</dbReference>
<accession>A0A832H163</accession>
<organism evidence="5">
    <name type="scientific">Oscillatoriales cyanobacterium SpSt-402</name>
    <dbReference type="NCBI Taxonomy" id="2282168"/>
    <lineage>
        <taxon>Bacteria</taxon>
        <taxon>Bacillati</taxon>
        <taxon>Cyanobacteriota</taxon>
        <taxon>Cyanophyceae</taxon>
        <taxon>Oscillatoriophycideae</taxon>
        <taxon>Oscillatoriales</taxon>
    </lineage>
</organism>
<feature type="domain" description="PAS" evidence="2">
    <location>
        <begin position="28"/>
        <end position="98"/>
    </location>
</feature>
<dbReference type="PROSITE" id="PS50112">
    <property type="entry name" value="PAS"/>
    <property type="match status" value="1"/>
</dbReference>
<evidence type="ECO:0000259" key="4">
    <source>
        <dbReference type="PROSITE" id="PS50887"/>
    </source>
</evidence>
<name>A0A832H163_9CYAN</name>
<dbReference type="SUPFAM" id="SSF55073">
    <property type="entry name" value="Nucleotide cyclase"/>
    <property type="match status" value="1"/>
</dbReference>
<evidence type="ECO:0000259" key="2">
    <source>
        <dbReference type="PROSITE" id="PS50112"/>
    </source>
</evidence>
<dbReference type="Pfam" id="PF08448">
    <property type="entry name" value="PAS_4"/>
    <property type="match status" value="1"/>
</dbReference>
<dbReference type="EMBL" id="DSRD01000160">
    <property type="protein sequence ID" value="HGW93129.1"/>
    <property type="molecule type" value="Genomic_DNA"/>
</dbReference>
<feature type="domain" description="PAC" evidence="3">
    <location>
        <begin position="100"/>
        <end position="152"/>
    </location>
</feature>
<dbReference type="InterPro" id="IPR035965">
    <property type="entry name" value="PAS-like_dom_sf"/>
</dbReference>
<dbReference type="CDD" id="cd01949">
    <property type="entry name" value="GGDEF"/>
    <property type="match status" value="1"/>
</dbReference>
<feature type="coiled-coil region" evidence="1">
    <location>
        <begin position="1"/>
        <end position="38"/>
    </location>
</feature>
<dbReference type="Gene3D" id="3.30.70.270">
    <property type="match status" value="1"/>
</dbReference>
<dbReference type="SMART" id="SM00091">
    <property type="entry name" value="PAS"/>
    <property type="match status" value="1"/>
</dbReference>
<dbReference type="Gene3D" id="3.30.450.20">
    <property type="entry name" value="PAS domain"/>
    <property type="match status" value="1"/>
</dbReference>